<sequence length="113" mass="12932">MDEFTPVSTCRRRRKFLNFRKLTDEKIGENSFVLSNIINMDDVPFTLDLPLTPTVNMQGELSVMSCTTSGEKFPPMGILERMSYAKRKIQKGVVVKVNKKGWITESLNPRVAY</sequence>
<proteinExistence type="predicted"/>
<comment type="caution">
    <text evidence="1">The sequence shown here is derived from an EMBL/GenBank/DDBJ whole genome shotgun (WGS) entry which is preliminary data.</text>
</comment>
<evidence type="ECO:0000313" key="1">
    <source>
        <dbReference type="EMBL" id="KII68393.1"/>
    </source>
</evidence>
<name>A0A0C2JGL3_THEKT</name>
<accession>A0A0C2JGL3</accession>
<gene>
    <name evidence="1" type="ORF">RF11_06841</name>
</gene>
<protein>
    <submittedName>
        <fullName evidence="1">Uncharacterized protein</fullName>
    </submittedName>
</protein>
<dbReference type="OrthoDB" id="2162928at2759"/>
<organism evidence="1 2">
    <name type="scientific">Thelohanellus kitauei</name>
    <name type="common">Myxosporean</name>
    <dbReference type="NCBI Taxonomy" id="669202"/>
    <lineage>
        <taxon>Eukaryota</taxon>
        <taxon>Metazoa</taxon>
        <taxon>Cnidaria</taxon>
        <taxon>Myxozoa</taxon>
        <taxon>Myxosporea</taxon>
        <taxon>Bivalvulida</taxon>
        <taxon>Platysporina</taxon>
        <taxon>Myxobolidae</taxon>
        <taxon>Thelohanellus</taxon>
    </lineage>
</organism>
<reference evidence="1 2" key="1">
    <citation type="journal article" date="2014" name="Genome Biol. Evol.">
        <title>The genome of the myxosporean Thelohanellus kitauei shows adaptations to nutrient acquisition within its fish host.</title>
        <authorList>
            <person name="Yang Y."/>
            <person name="Xiong J."/>
            <person name="Zhou Z."/>
            <person name="Huo F."/>
            <person name="Miao W."/>
            <person name="Ran C."/>
            <person name="Liu Y."/>
            <person name="Zhang J."/>
            <person name="Feng J."/>
            <person name="Wang M."/>
            <person name="Wang M."/>
            <person name="Wang L."/>
            <person name="Yao B."/>
        </authorList>
    </citation>
    <scope>NUCLEOTIDE SEQUENCE [LARGE SCALE GENOMIC DNA]</scope>
    <source>
        <strain evidence="1">Wuqing</strain>
    </source>
</reference>
<keyword evidence="2" id="KW-1185">Reference proteome</keyword>
<evidence type="ECO:0000313" key="2">
    <source>
        <dbReference type="Proteomes" id="UP000031668"/>
    </source>
</evidence>
<dbReference type="Proteomes" id="UP000031668">
    <property type="component" value="Unassembled WGS sequence"/>
</dbReference>
<dbReference type="EMBL" id="JWZT01002870">
    <property type="protein sequence ID" value="KII68393.1"/>
    <property type="molecule type" value="Genomic_DNA"/>
</dbReference>
<dbReference type="AlphaFoldDB" id="A0A0C2JGL3"/>